<dbReference type="Proteomes" id="UP000193642">
    <property type="component" value="Unassembled WGS sequence"/>
</dbReference>
<sequence length="110" mass="12100">MGSTPIHSQQPQYLSPSEISSMMMYEKEPNRIYSCHQPDCVSKRRYSTVGGLKYHLKTVHGVVATNSEAHRIGLGRVGVVADKCEADLVSENDGLEVDVEENGIDGSVMF</sequence>
<accession>A0A1Y2BPX9</accession>
<name>A0A1Y2BPX9_9FUNG</name>
<organism evidence="1 2">
    <name type="scientific">Rhizoclosmatium globosum</name>
    <dbReference type="NCBI Taxonomy" id="329046"/>
    <lineage>
        <taxon>Eukaryota</taxon>
        <taxon>Fungi</taxon>
        <taxon>Fungi incertae sedis</taxon>
        <taxon>Chytridiomycota</taxon>
        <taxon>Chytridiomycota incertae sedis</taxon>
        <taxon>Chytridiomycetes</taxon>
        <taxon>Chytridiales</taxon>
        <taxon>Chytriomycetaceae</taxon>
        <taxon>Rhizoclosmatium</taxon>
    </lineage>
</organism>
<dbReference type="EMBL" id="MCGO01000054">
    <property type="protein sequence ID" value="ORY36667.1"/>
    <property type="molecule type" value="Genomic_DNA"/>
</dbReference>
<keyword evidence="2" id="KW-1185">Reference proteome</keyword>
<reference evidence="1 2" key="1">
    <citation type="submission" date="2016-07" db="EMBL/GenBank/DDBJ databases">
        <title>Pervasive Adenine N6-methylation of Active Genes in Fungi.</title>
        <authorList>
            <consortium name="DOE Joint Genome Institute"/>
            <person name="Mondo S.J."/>
            <person name="Dannebaum R.O."/>
            <person name="Kuo R.C."/>
            <person name="Labutti K."/>
            <person name="Haridas S."/>
            <person name="Kuo A."/>
            <person name="Salamov A."/>
            <person name="Ahrendt S.R."/>
            <person name="Lipzen A."/>
            <person name="Sullivan W."/>
            <person name="Andreopoulos W.B."/>
            <person name="Clum A."/>
            <person name="Lindquist E."/>
            <person name="Daum C."/>
            <person name="Ramamoorthy G.K."/>
            <person name="Gryganskyi A."/>
            <person name="Culley D."/>
            <person name="Magnuson J.K."/>
            <person name="James T.Y."/>
            <person name="O'Malley M.A."/>
            <person name="Stajich J.E."/>
            <person name="Spatafora J.W."/>
            <person name="Visel A."/>
            <person name="Grigoriev I.V."/>
        </authorList>
    </citation>
    <scope>NUCLEOTIDE SEQUENCE [LARGE SCALE GENOMIC DNA]</scope>
    <source>
        <strain evidence="1 2">JEL800</strain>
    </source>
</reference>
<comment type="caution">
    <text evidence="1">The sequence shown here is derived from an EMBL/GenBank/DDBJ whole genome shotgun (WGS) entry which is preliminary data.</text>
</comment>
<gene>
    <name evidence="1" type="ORF">BCR33DRAFT_721879</name>
</gene>
<evidence type="ECO:0000313" key="1">
    <source>
        <dbReference type="EMBL" id="ORY36667.1"/>
    </source>
</evidence>
<proteinExistence type="predicted"/>
<evidence type="ECO:0000313" key="2">
    <source>
        <dbReference type="Proteomes" id="UP000193642"/>
    </source>
</evidence>
<dbReference type="AlphaFoldDB" id="A0A1Y2BPX9"/>
<protein>
    <submittedName>
        <fullName evidence="1">Uncharacterized protein</fullName>
    </submittedName>
</protein>